<name>A0A6C0BBT9_9ZZZZ</name>
<dbReference type="AlphaFoldDB" id="A0A6C0BBT9"/>
<evidence type="ECO:0000256" key="1">
    <source>
        <dbReference type="SAM" id="Phobius"/>
    </source>
</evidence>
<dbReference type="EMBL" id="MN739103">
    <property type="protein sequence ID" value="QHS88913.1"/>
    <property type="molecule type" value="Genomic_DNA"/>
</dbReference>
<dbReference type="InterPro" id="IPR036844">
    <property type="entry name" value="Hint_dom_sf"/>
</dbReference>
<feature type="transmembrane region" description="Helical" evidence="1">
    <location>
        <begin position="136"/>
        <end position="155"/>
    </location>
</feature>
<keyword evidence="1" id="KW-0472">Membrane</keyword>
<dbReference type="SUPFAM" id="SSF51294">
    <property type="entry name" value="Hedgehog/intein (Hint) domain"/>
    <property type="match status" value="1"/>
</dbReference>
<keyword evidence="1" id="KW-1133">Transmembrane helix</keyword>
<feature type="transmembrane region" description="Helical" evidence="1">
    <location>
        <begin position="104"/>
        <end position="124"/>
    </location>
</feature>
<proteinExistence type="predicted"/>
<organism evidence="2">
    <name type="scientific">viral metagenome</name>
    <dbReference type="NCBI Taxonomy" id="1070528"/>
    <lineage>
        <taxon>unclassified sequences</taxon>
        <taxon>metagenomes</taxon>
        <taxon>organismal metagenomes</taxon>
    </lineage>
</organism>
<evidence type="ECO:0000313" key="2">
    <source>
        <dbReference type="EMBL" id="QHS88913.1"/>
    </source>
</evidence>
<evidence type="ECO:0008006" key="3">
    <source>
        <dbReference type="Google" id="ProtNLM"/>
    </source>
</evidence>
<reference evidence="2" key="1">
    <citation type="journal article" date="2020" name="Nature">
        <title>Giant virus diversity and host interactions through global metagenomics.</title>
        <authorList>
            <person name="Schulz F."/>
            <person name="Roux S."/>
            <person name="Paez-Espino D."/>
            <person name="Jungbluth S."/>
            <person name="Walsh D.A."/>
            <person name="Denef V.J."/>
            <person name="McMahon K.D."/>
            <person name="Konstantinidis K.T."/>
            <person name="Eloe-Fadrosh E.A."/>
            <person name="Kyrpides N.C."/>
            <person name="Woyke T."/>
        </authorList>
    </citation>
    <scope>NUCLEOTIDE SEQUENCE</scope>
    <source>
        <strain evidence="2">GVMAG-M-3300010158-59</strain>
    </source>
</reference>
<accession>A0A6C0BBT9</accession>
<feature type="transmembrane region" description="Helical" evidence="1">
    <location>
        <begin position="7"/>
        <end position="27"/>
    </location>
</feature>
<protein>
    <recommendedName>
        <fullName evidence="3">Hedgehog/Intein (Hint) domain-containing protein</fullName>
    </recommendedName>
</protein>
<sequence>MPKGSDWINFIYINLGFISQIFAMYYFSAVSDIKENWAKYRCNPLYMPLSDNIQQDFTYCVQNTQTDFMGYLLQPLTYTTSLLSTNMGQFGESLNYSNTMLSNIRTFFSSIVEGIFGVFLNIIIEFQKIIIGIKDMLGKIIGIMVALLYILDGSLKTMGSAWNGPPGQMVQALSGNCFHPDTKVRLLNQQIVCMKDLELGHVLENGSRVQVILKLENHDNREKLYKYKEKGPNKEDIYVTGSHMVQKGTTFIRVEDDLDAEVQDEVESKWFSSLITDDHKIKIGEKLFWDWEDDCLQ</sequence>
<keyword evidence="1" id="KW-0812">Transmembrane</keyword>